<reference evidence="2 3" key="1">
    <citation type="submission" date="2016-10" db="EMBL/GenBank/DDBJ databases">
        <title>Draft genome sequence of Coniochaeta ligniaria NRRL30616, a lignocellulolytic fungus for bioabatement of inhibitors in plant biomass hydrolysates.</title>
        <authorList>
            <consortium name="DOE Joint Genome Institute"/>
            <person name="Jimenez D.J."/>
            <person name="Hector R.E."/>
            <person name="Riley R."/>
            <person name="Sun H."/>
            <person name="Grigoriev I.V."/>
            <person name="Van Elsas J.D."/>
            <person name="Nichols N.N."/>
        </authorList>
    </citation>
    <scope>NUCLEOTIDE SEQUENCE [LARGE SCALE GENOMIC DNA]</scope>
    <source>
        <strain evidence="2 3">NRRL 30616</strain>
    </source>
</reference>
<name>A0A1J7J7J6_9PEZI</name>
<evidence type="ECO:0000313" key="3">
    <source>
        <dbReference type="Proteomes" id="UP000182658"/>
    </source>
</evidence>
<protein>
    <recommendedName>
        <fullName evidence="1">Heterokaryon incompatibility domain-containing protein</fullName>
    </recommendedName>
</protein>
<sequence>RFRPKYVYEPLRSPKHIRVMTILNYEPATYQVFARIDQVTLDQMAGQYTALSYTWGSPVEDFTKLRETAPPLVADSPHDIRLNIVPQEAFETFRRSDDFGAGRVMLDLYTTNVCTIPVQHNLSEWFKAYLDGWPQKQISKANGEPDMFEITVFWIDAICIDQGNKDEKAQQIPLMGEIYSLAARVLGWLGPNDTDLWALDWWHRAVYGRLQKFLEHDRKEGLRQLRAASFLDPSFWKDKFDLELAGSATWPACWVAYWAFYRTRKWFHRAWIVQEVVLASKLHLQCADVDLQWAEMAQFATIIGEAGWLDVLDMLARTMLEPEFVDKRTRGFGITDIHGLQRESDTWHILTHGWVQAWWAAIFAIRRRDCLMPEDKIYASLGILSKLLGGSDSVTIKVSATASAEEVYLAAAKMVMAETTGASPLALLSFVEPEFCRNLRELPSWIPDLTTSKYAEPLGGFATTFSAGVREKLPAEDEPLCIMTDDGELQLQGLRIDTIKTPFVYHGSMAEALCVTTLESIAALPEHYPHVLGGQDRVAAVCHTMTCHEAASIWRGSVEETMGMARDFKTWLLDGLGHIWAYDELQTGDPCPPTRGIENVPDGRRRATESLETIGDHGLLPSIAEVGARAEQIRAGWGSAAGPIAAADGHSSFKDQIQRTMGYRCLFSSSSGWLGVCLRTCEEGDKVWILERGAVPYVLRPLVGVGEEGTYKFMGECYVHGAMYGELM</sequence>
<feature type="domain" description="Heterokaryon incompatibility" evidence="1">
    <location>
        <begin position="150"/>
        <end position="275"/>
    </location>
</feature>
<organism evidence="2 3">
    <name type="scientific">Coniochaeta ligniaria NRRL 30616</name>
    <dbReference type="NCBI Taxonomy" id="1408157"/>
    <lineage>
        <taxon>Eukaryota</taxon>
        <taxon>Fungi</taxon>
        <taxon>Dikarya</taxon>
        <taxon>Ascomycota</taxon>
        <taxon>Pezizomycotina</taxon>
        <taxon>Sordariomycetes</taxon>
        <taxon>Sordariomycetidae</taxon>
        <taxon>Coniochaetales</taxon>
        <taxon>Coniochaetaceae</taxon>
        <taxon>Coniochaeta</taxon>
    </lineage>
</organism>
<evidence type="ECO:0000313" key="2">
    <source>
        <dbReference type="EMBL" id="OIW25760.1"/>
    </source>
</evidence>
<dbReference type="PANTHER" id="PTHR24148">
    <property type="entry name" value="ANKYRIN REPEAT DOMAIN-CONTAINING PROTEIN 39 HOMOLOG-RELATED"/>
    <property type="match status" value="1"/>
</dbReference>
<dbReference type="OrthoDB" id="4476201at2759"/>
<keyword evidence="3" id="KW-1185">Reference proteome</keyword>
<dbReference type="PANTHER" id="PTHR24148:SF73">
    <property type="entry name" value="HET DOMAIN PROTEIN (AFU_ORTHOLOGUE AFUA_8G01020)"/>
    <property type="match status" value="1"/>
</dbReference>
<dbReference type="Pfam" id="PF26639">
    <property type="entry name" value="Het-6_barrel"/>
    <property type="match status" value="1"/>
</dbReference>
<accession>A0A1J7J7J6</accession>
<dbReference type="InterPro" id="IPR052895">
    <property type="entry name" value="HetReg/Transcr_Mod"/>
</dbReference>
<dbReference type="AlphaFoldDB" id="A0A1J7J7J6"/>
<gene>
    <name evidence="2" type="ORF">CONLIGDRAFT_561044</name>
</gene>
<dbReference type="EMBL" id="KV875101">
    <property type="protein sequence ID" value="OIW25760.1"/>
    <property type="molecule type" value="Genomic_DNA"/>
</dbReference>
<dbReference type="InParanoid" id="A0A1J7J7J6"/>
<feature type="non-terminal residue" evidence="2">
    <location>
        <position position="728"/>
    </location>
</feature>
<dbReference type="InterPro" id="IPR010730">
    <property type="entry name" value="HET"/>
</dbReference>
<dbReference type="Proteomes" id="UP000182658">
    <property type="component" value="Unassembled WGS sequence"/>
</dbReference>
<dbReference type="Pfam" id="PF06985">
    <property type="entry name" value="HET"/>
    <property type="match status" value="1"/>
</dbReference>
<feature type="non-terminal residue" evidence="2">
    <location>
        <position position="1"/>
    </location>
</feature>
<evidence type="ECO:0000259" key="1">
    <source>
        <dbReference type="Pfam" id="PF06985"/>
    </source>
</evidence>
<dbReference type="STRING" id="1408157.A0A1J7J7J6"/>
<proteinExistence type="predicted"/>